<sequence>MELLEADPVWLQTQWCITKFAHPAGAPFAKFVNTPSLGQTLGSWISTACGVRLVVGDWWDGTRASPSLLWRDEVTMAGTTAGWLLIRRENTDGGKLEKLSSPTLKIICSVA</sequence>
<dbReference type="EMBL" id="JAHRIQ010093409">
    <property type="protein sequence ID" value="MEQ2251357.1"/>
    <property type="molecule type" value="Genomic_DNA"/>
</dbReference>
<reference evidence="1 2" key="1">
    <citation type="submission" date="2021-06" db="EMBL/GenBank/DDBJ databases">
        <authorList>
            <person name="Palmer J.M."/>
        </authorList>
    </citation>
    <scope>NUCLEOTIDE SEQUENCE [LARGE SCALE GENOMIC DNA]</scope>
    <source>
        <strain evidence="2">if_2019</strain>
        <tissue evidence="1">Muscle</tissue>
    </source>
</reference>
<gene>
    <name evidence="1" type="ORF">ILYODFUR_010123</name>
</gene>
<comment type="caution">
    <text evidence="1">The sequence shown here is derived from an EMBL/GenBank/DDBJ whole genome shotgun (WGS) entry which is preliminary data.</text>
</comment>
<dbReference type="Proteomes" id="UP001482620">
    <property type="component" value="Unassembled WGS sequence"/>
</dbReference>
<evidence type="ECO:0000313" key="1">
    <source>
        <dbReference type="EMBL" id="MEQ2251357.1"/>
    </source>
</evidence>
<name>A0ABV0V1U5_9TELE</name>
<accession>A0ABV0V1U5</accession>
<keyword evidence="2" id="KW-1185">Reference proteome</keyword>
<protein>
    <submittedName>
        <fullName evidence="1">Uncharacterized protein</fullName>
    </submittedName>
</protein>
<organism evidence="1 2">
    <name type="scientific">Ilyodon furcidens</name>
    <name type="common">goldbreast splitfin</name>
    <dbReference type="NCBI Taxonomy" id="33524"/>
    <lineage>
        <taxon>Eukaryota</taxon>
        <taxon>Metazoa</taxon>
        <taxon>Chordata</taxon>
        <taxon>Craniata</taxon>
        <taxon>Vertebrata</taxon>
        <taxon>Euteleostomi</taxon>
        <taxon>Actinopterygii</taxon>
        <taxon>Neopterygii</taxon>
        <taxon>Teleostei</taxon>
        <taxon>Neoteleostei</taxon>
        <taxon>Acanthomorphata</taxon>
        <taxon>Ovalentaria</taxon>
        <taxon>Atherinomorphae</taxon>
        <taxon>Cyprinodontiformes</taxon>
        <taxon>Goodeidae</taxon>
        <taxon>Ilyodon</taxon>
    </lineage>
</organism>
<evidence type="ECO:0000313" key="2">
    <source>
        <dbReference type="Proteomes" id="UP001482620"/>
    </source>
</evidence>
<proteinExistence type="predicted"/>